<dbReference type="Proteomes" id="UP000256769">
    <property type="component" value="Unassembled WGS sequence"/>
</dbReference>
<dbReference type="AlphaFoldDB" id="A0A3D9CPA8"/>
<name>A0A3D9CPA8_9FLAO</name>
<accession>A0A3D9CPA8</accession>
<evidence type="ECO:0000313" key="1">
    <source>
        <dbReference type="EMBL" id="REC67625.1"/>
    </source>
</evidence>
<dbReference type="OrthoDB" id="1260303at2"/>
<dbReference type="PROSITE" id="PS51257">
    <property type="entry name" value="PROKAR_LIPOPROTEIN"/>
    <property type="match status" value="1"/>
</dbReference>
<dbReference type="RefSeq" id="WP_115958622.1">
    <property type="nucleotide sequence ID" value="NZ_CBCRVL010000003.1"/>
</dbReference>
<keyword evidence="2" id="KW-1185">Reference proteome</keyword>
<gene>
    <name evidence="1" type="ORF">DRF59_08290</name>
</gene>
<reference evidence="1 2" key="1">
    <citation type="journal article" date="2007" name="Int. J. Syst. Evol. Microbiol.">
        <title>Chryseobacterium flavum sp. nov., isolated from polluted soil.</title>
        <authorList>
            <person name="Zhou Y."/>
            <person name="Dong J."/>
            <person name="Wang X."/>
            <person name="Huang X."/>
            <person name="Zhang K.Y."/>
            <person name="Zhang Y.Q."/>
            <person name="Guo Y.F."/>
            <person name="Lai R."/>
            <person name="Li W.J."/>
        </authorList>
    </citation>
    <scope>NUCLEOTIDE SEQUENCE [LARGE SCALE GENOMIC DNA]</scope>
    <source>
        <strain evidence="1 2">KCTC 12877</strain>
    </source>
</reference>
<sequence length="193" mass="22492">MKDFISLLCCLLILSCTKKNDENKIESYNPILLKIGYYPTFHLPAETIVNFNERYLIFYSPASYSPPPPPPPKENGEERSIEEENDYKKYLNERPELKPFKIKLSKNDIKRILRVSESFKSTDFNDKDIKPAFDGMTTNIIILYSDGKLIQINPMNSPNEKQRALYREVLALLIEKNTNKNDSVILQKIKGYY</sequence>
<dbReference type="EMBL" id="QNUE01000005">
    <property type="protein sequence ID" value="REC67625.1"/>
    <property type="molecule type" value="Genomic_DNA"/>
</dbReference>
<evidence type="ECO:0000313" key="2">
    <source>
        <dbReference type="Proteomes" id="UP000256769"/>
    </source>
</evidence>
<comment type="caution">
    <text evidence="1">The sequence shown here is derived from an EMBL/GenBank/DDBJ whole genome shotgun (WGS) entry which is preliminary data.</text>
</comment>
<proteinExistence type="predicted"/>
<protein>
    <submittedName>
        <fullName evidence="1">Uncharacterized protein</fullName>
    </submittedName>
</protein>
<organism evidence="1 2">
    <name type="scientific">Chryseobacterium flavum</name>
    <dbReference type="NCBI Taxonomy" id="415851"/>
    <lineage>
        <taxon>Bacteria</taxon>
        <taxon>Pseudomonadati</taxon>
        <taxon>Bacteroidota</taxon>
        <taxon>Flavobacteriia</taxon>
        <taxon>Flavobacteriales</taxon>
        <taxon>Weeksellaceae</taxon>
        <taxon>Chryseobacterium group</taxon>
        <taxon>Chryseobacterium</taxon>
    </lineage>
</organism>